<dbReference type="InterPro" id="IPR057332">
    <property type="entry name" value="SBNO_a/b_dom"/>
</dbReference>
<reference evidence="2 3" key="1">
    <citation type="journal article" date="2015" name="Genome Biol. Evol.">
        <title>Phylogenomic analyses indicate that early fungi evolved digesting cell walls of algal ancestors of land plants.</title>
        <authorList>
            <person name="Chang Y."/>
            <person name="Wang S."/>
            <person name="Sekimoto S."/>
            <person name="Aerts A.L."/>
            <person name="Choi C."/>
            <person name="Clum A."/>
            <person name="LaButti K.M."/>
            <person name="Lindquist E.A."/>
            <person name="Yee Ngan C."/>
            <person name="Ohm R.A."/>
            <person name="Salamov A.A."/>
            <person name="Grigoriev I.V."/>
            <person name="Spatafora J.W."/>
            <person name="Berbee M.L."/>
        </authorList>
    </citation>
    <scope>NUCLEOTIDE SEQUENCE [LARGE SCALE GENOMIC DNA]</scope>
    <source>
        <strain evidence="2 3">JEL478</strain>
    </source>
</reference>
<accession>A0A139A9S7</accession>
<name>A0A139A9S7_GONPJ</name>
<protein>
    <recommendedName>
        <fullName evidence="1">SBNO alpha/beta domain-containing protein</fullName>
    </recommendedName>
</protein>
<proteinExistence type="predicted"/>
<dbReference type="EMBL" id="KQ965778">
    <property type="protein sequence ID" value="KXS13429.1"/>
    <property type="molecule type" value="Genomic_DNA"/>
</dbReference>
<organism evidence="2 3">
    <name type="scientific">Gonapodya prolifera (strain JEL478)</name>
    <name type="common">Monoblepharis prolifera</name>
    <dbReference type="NCBI Taxonomy" id="1344416"/>
    <lineage>
        <taxon>Eukaryota</taxon>
        <taxon>Fungi</taxon>
        <taxon>Fungi incertae sedis</taxon>
        <taxon>Chytridiomycota</taxon>
        <taxon>Chytridiomycota incertae sedis</taxon>
        <taxon>Monoblepharidomycetes</taxon>
        <taxon>Monoblepharidales</taxon>
        <taxon>Gonapodyaceae</taxon>
        <taxon>Gonapodya</taxon>
    </lineage>
</organism>
<gene>
    <name evidence="2" type="ORF">M427DRAFT_45738</name>
</gene>
<dbReference type="AlphaFoldDB" id="A0A139A9S7"/>
<evidence type="ECO:0000313" key="3">
    <source>
        <dbReference type="Proteomes" id="UP000070544"/>
    </source>
</evidence>
<sequence>MTVTSILVSIKTQHWALKVDRGLTSEDATNFHEEWKNDHPRNGWPHLGEVLSLNYWSDLLRGHARVPDAQVATNVKKLWDRQYESRVTLCTHAMMSLNGRCKNAAARLGCTVVWTKVEDALLQAGCTERIKIVRATVTVMDRRIIVKFDSHVLAALAKAQMTGGSD</sequence>
<evidence type="ECO:0000313" key="2">
    <source>
        <dbReference type="EMBL" id="KXS13429.1"/>
    </source>
</evidence>
<evidence type="ECO:0000259" key="1">
    <source>
        <dbReference type="Pfam" id="PF25373"/>
    </source>
</evidence>
<keyword evidence="3" id="KW-1185">Reference proteome</keyword>
<feature type="domain" description="SBNO alpha/beta" evidence="1">
    <location>
        <begin position="45"/>
        <end position="112"/>
    </location>
</feature>
<dbReference type="Proteomes" id="UP000070544">
    <property type="component" value="Unassembled WGS sequence"/>
</dbReference>
<dbReference type="Pfam" id="PF25373">
    <property type="entry name" value="SBNO"/>
    <property type="match status" value="1"/>
</dbReference>